<evidence type="ECO:0008006" key="3">
    <source>
        <dbReference type="Google" id="ProtNLM"/>
    </source>
</evidence>
<keyword evidence="2" id="KW-1185">Reference proteome</keyword>
<name>A0ABX3IAJ9_9BACI</name>
<comment type="caution">
    <text evidence="1">The sequence shown here is derived from an EMBL/GenBank/DDBJ whole genome shotgun (WGS) entry which is preliminary data.</text>
</comment>
<organism evidence="1 2">
    <name type="scientific">Bacillus haynesii</name>
    <dbReference type="NCBI Taxonomy" id="1925021"/>
    <lineage>
        <taxon>Bacteria</taxon>
        <taxon>Bacillati</taxon>
        <taxon>Bacillota</taxon>
        <taxon>Bacilli</taxon>
        <taxon>Bacillales</taxon>
        <taxon>Bacillaceae</taxon>
        <taxon>Bacillus</taxon>
    </lineage>
</organism>
<proteinExistence type="predicted"/>
<evidence type="ECO:0000313" key="2">
    <source>
        <dbReference type="Proteomes" id="UP000187046"/>
    </source>
</evidence>
<dbReference type="EMBL" id="MRBL01000001">
    <property type="protein sequence ID" value="OMI30516.1"/>
    <property type="molecule type" value="Genomic_DNA"/>
</dbReference>
<gene>
    <name evidence="1" type="ORF">BTA31_00130</name>
</gene>
<reference evidence="1 2" key="1">
    <citation type="submission" date="2016-12" db="EMBL/GenBank/DDBJ databases">
        <title>Bacillus phylogenomics.</title>
        <authorList>
            <person name="Dunlap C."/>
        </authorList>
    </citation>
    <scope>NUCLEOTIDE SEQUENCE [LARGE SCALE GENOMIC DNA]</scope>
    <source>
        <strain evidence="1 2">NRRL B-41327</strain>
    </source>
</reference>
<sequence>MLTRLLRPFDAVQQALRHRFLKYLYNILVCINFMRMPNFDDIQKDAANKADVSFLFFRHVFI</sequence>
<protein>
    <recommendedName>
        <fullName evidence="3">Transposase</fullName>
    </recommendedName>
</protein>
<accession>A0ABX3IAJ9</accession>
<dbReference type="Proteomes" id="UP000187046">
    <property type="component" value="Unassembled WGS sequence"/>
</dbReference>
<evidence type="ECO:0000313" key="1">
    <source>
        <dbReference type="EMBL" id="OMI30516.1"/>
    </source>
</evidence>